<gene>
    <name evidence="2" type="ORF">PAUR_b0968</name>
</gene>
<dbReference type="SUPFAM" id="SSF55729">
    <property type="entry name" value="Acyl-CoA N-acyltransferases (Nat)"/>
    <property type="match status" value="1"/>
</dbReference>
<proteinExistence type="predicted"/>
<keyword evidence="3" id="KW-1185">Reference proteome</keyword>
<dbReference type="RefSeq" id="WP_192509890.1">
    <property type="nucleotide sequence ID" value="NZ_AQGV01000015.1"/>
</dbReference>
<feature type="domain" description="N-acetyltransferase" evidence="1">
    <location>
        <begin position="12"/>
        <end position="178"/>
    </location>
</feature>
<dbReference type="PANTHER" id="PTHR43610">
    <property type="entry name" value="BLL6696 PROTEIN"/>
    <property type="match status" value="1"/>
</dbReference>
<dbReference type="Pfam" id="PF13302">
    <property type="entry name" value="Acetyltransf_3"/>
    <property type="match status" value="1"/>
</dbReference>
<accession>A0ABR9EIQ3</accession>
<evidence type="ECO:0000259" key="1">
    <source>
        <dbReference type="PROSITE" id="PS51186"/>
    </source>
</evidence>
<dbReference type="Proteomes" id="UP000615755">
    <property type="component" value="Unassembled WGS sequence"/>
</dbReference>
<protein>
    <recommendedName>
        <fullName evidence="1">N-acetyltransferase domain-containing protein</fullName>
    </recommendedName>
</protein>
<name>A0ABR9EIQ3_9GAMM</name>
<comment type="caution">
    <text evidence="2">The sequence shown here is derived from an EMBL/GenBank/DDBJ whole genome shotgun (WGS) entry which is preliminary data.</text>
</comment>
<evidence type="ECO:0000313" key="2">
    <source>
        <dbReference type="EMBL" id="MBE0370857.1"/>
    </source>
</evidence>
<dbReference type="PROSITE" id="PS51186">
    <property type="entry name" value="GNAT"/>
    <property type="match status" value="1"/>
</dbReference>
<dbReference type="EMBL" id="AQGV01000015">
    <property type="protein sequence ID" value="MBE0370857.1"/>
    <property type="molecule type" value="Genomic_DNA"/>
</dbReference>
<evidence type="ECO:0000313" key="3">
    <source>
        <dbReference type="Proteomes" id="UP000615755"/>
    </source>
</evidence>
<sequence>MLTPTTLSSHKITLEPIAQKHLKQLLIAGQDASIWRWVPTNYCRSPSTLQTWLDDNAKFNPQAQLTFAIIDIDTHTVVGTTRLFRLDSHNLSAEVGHTFIGVPWQRSYVNTHAKHLILTYAFEQLNLVRVTICTNEKNDKSRSAILRLGAKLEGIAYKNRLSPDGTFRNSAIHSITDDTWPEVKRFLESRL</sequence>
<dbReference type="InterPro" id="IPR000182">
    <property type="entry name" value="GNAT_dom"/>
</dbReference>
<dbReference type="InterPro" id="IPR016181">
    <property type="entry name" value="Acyl_CoA_acyltransferase"/>
</dbReference>
<dbReference type="Gene3D" id="3.40.630.30">
    <property type="match status" value="1"/>
</dbReference>
<organism evidence="2 3">
    <name type="scientific">Pseudoalteromonas aurantia 208</name>
    <dbReference type="NCBI Taxonomy" id="1314867"/>
    <lineage>
        <taxon>Bacteria</taxon>
        <taxon>Pseudomonadati</taxon>
        <taxon>Pseudomonadota</taxon>
        <taxon>Gammaproteobacteria</taxon>
        <taxon>Alteromonadales</taxon>
        <taxon>Pseudoalteromonadaceae</taxon>
        <taxon>Pseudoalteromonas</taxon>
    </lineage>
</organism>
<dbReference type="PANTHER" id="PTHR43610:SF1">
    <property type="entry name" value="N-ACETYLTRANSFERASE DOMAIN-CONTAINING PROTEIN"/>
    <property type="match status" value="1"/>
</dbReference>
<reference evidence="2 3" key="1">
    <citation type="submission" date="2015-03" db="EMBL/GenBank/DDBJ databases">
        <title>Genome sequence of Pseudoalteromonas aurantia.</title>
        <authorList>
            <person name="Xie B.-B."/>
            <person name="Rong J.-C."/>
            <person name="Qin Q.-L."/>
            <person name="Zhang Y.-Z."/>
        </authorList>
    </citation>
    <scope>NUCLEOTIDE SEQUENCE [LARGE SCALE GENOMIC DNA]</scope>
    <source>
        <strain evidence="2 3">208</strain>
    </source>
</reference>